<dbReference type="Pfam" id="PF04199">
    <property type="entry name" value="Cyclase"/>
    <property type="match status" value="1"/>
</dbReference>
<sequence length="247" mass="26962">MSSNFIDLSHPLDESVQVYPGDPLMSSHPCATIAKDGYNVTGLSLGSHTGTHLDAPYHFVQDGRKIEEILLEELVGRFALVDLASDSFSEPGLSARQRITWEDHILPALHKSGVLSSDGPRPKIMLIRTAWSEHFKTPKYFHHPYLTRDAAERILEAGFRVIGVDTPSPDETPIDGVGGDEGFGFHEVILGAGSMIVENLTNLESIASAIRRTDLHDGCWIVNLAPLRLVGCDGSPIRAMDLNAELS</sequence>
<comment type="similarity">
    <text evidence="1">Belongs to the Cyclase 1 superfamily.</text>
</comment>
<evidence type="ECO:0000256" key="1">
    <source>
        <dbReference type="ARBA" id="ARBA00007865"/>
    </source>
</evidence>
<dbReference type="GO" id="GO:0004061">
    <property type="term" value="F:arylformamidase activity"/>
    <property type="evidence" value="ECO:0007669"/>
    <property type="project" value="InterPro"/>
</dbReference>
<dbReference type="InParanoid" id="A0A409VIV8"/>
<keyword evidence="3" id="KW-1185">Reference proteome</keyword>
<accession>A0A409VIV8</accession>
<comment type="caution">
    <text evidence="2">The sequence shown here is derived from an EMBL/GenBank/DDBJ whole genome shotgun (WGS) entry which is preliminary data.</text>
</comment>
<evidence type="ECO:0000313" key="3">
    <source>
        <dbReference type="Proteomes" id="UP000284842"/>
    </source>
</evidence>
<evidence type="ECO:0000313" key="2">
    <source>
        <dbReference type="EMBL" id="PPQ66219.1"/>
    </source>
</evidence>
<dbReference type="GO" id="GO:0019441">
    <property type="term" value="P:L-tryptophan catabolic process to kynurenine"/>
    <property type="evidence" value="ECO:0007669"/>
    <property type="project" value="InterPro"/>
</dbReference>
<dbReference type="Gene3D" id="3.50.30.50">
    <property type="entry name" value="Putative cyclase"/>
    <property type="match status" value="1"/>
</dbReference>
<reference evidence="2 3" key="1">
    <citation type="journal article" date="2018" name="Evol. Lett.">
        <title>Horizontal gene cluster transfer increased hallucinogenic mushroom diversity.</title>
        <authorList>
            <person name="Reynolds H.T."/>
            <person name="Vijayakumar V."/>
            <person name="Gluck-Thaler E."/>
            <person name="Korotkin H.B."/>
            <person name="Matheny P.B."/>
            <person name="Slot J.C."/>
        </authorList>
    </citation>
    <scope>NUCLEOTIDE SEQUENCE [LARGE SCALE GENOMIC DNA]</scope>
    <source>
        <strain evidence="2 3">2629</strain>
    </source>
</reference>
<dbReference type="AlphaFoldDB" id="A0A409VIV8"/>
<organism evidence="2 3">
    <name type="scientific">Panaeolus cyanescens</name>
    <dbReference type="NCBI Taxonomy" id="181874"/>
    <lineage>
        <taxon>Eukaryota</taxon>
        <taxon>Fungi</taxon>
        <taxon>Dikarya</taxon>
        <taxon>Basidiomycota</taxon>
        <taxon>Agaricomycotina</taxon>
        <taxon>Agaricomycetes</taxon>
        <taxon>Agaricomycetidae</taxon>
        <taxon>Agaricales</taxon>
        <taxon>Agaricineae</taxon>
        <taxon>Galeropsidaceae</taxon>
        <taxon>Panaeolus</taxon>
    </lineage>
</organism>
<dbReference type="InterPro" id="IPR007325">
    <property type="entry name" value="KFase/CYL"/>
</dbReference>
<gene>
    <name evidence="2" type="ORF">CVT24_000331</name>
</gene>
<dbReference type="STRING" id="181874.A0A409VIV8"/>
<dbReference type="SUPFAM" id="SSF102198">
    <property type="entry name" value="Putative cyclase"/>
    <property type="match status" value="1"/>
</dbReference>
<dbReference type="OrthoDB" id="7108654at2759"/>
<protein>
    <recommendedName>
        <fullName evidence="4">Cyclase</fullName>
    </recommendedName>
</protein>
<dbReference type="PANTHER" id="PTHR31118">
    <property type="entry name" value="CYCLASE-LIKE PROTEIN 2"/>
    <property type="match status" value="1"/>
</dbReference>
<dbReference type="InterPro" id="IPR037175">
    <property type="entry name" value="KFase_sf"/>
</dbReference>
<proteinExistence type="inferred from homology"/>
<evidence type="ECO:0008006" key="4">
    <source>
        <dbReference type="Google" id="ProtNLM"/>
    </source>
</evidence>
<name>A0A409VIV8_9AGAR</name>
<dbReference type="PANTHER" id="PTHR31118:SF12">
    <property type="entry name" value="CYCLASE-LIKE PROTEIN 2"/>
    <property type="match status" value="1"/>
</dbReference>
<dbReference type="Proteomes" id="UP000284842">
    <property type="component" value="Unassembled WGS sequence"/>
</dbReference>
<dbReference type="EMBL" id="NHTK01006048">
    <property type="protein sequence ID" value="PPQ66219.1"/>
    <property type="molecule type" value="Genomic_DNA"/>
</dbReference>